<dbReference type="GO" id="GO:0046081">
    <property type="term" value="P:dUTP catabolic process"/>
    <property type="evidence" value="ECO:0007669"/>
    <property type="project" value="TreeGrafter"/>
</dbReference>
<evidence type="ECO:0000259" key="1">
    <source>
        <dbReference type="Pfam" id="PF00590"/>
    </source>
</evidence>
<dbReference type="Proteomes" id="UP001057753">
    <property type="component" value="Unassembled WGS sequence"/>
</dbReference>
<dbReference type="GO" id="GO:0046052">
    <property type="term" value="P:UTP catabolic process"/>
    <property type="evidence" value="ECO:0007669"/>
    <property type="project" value="TreeGrafter"/>
</dbReference>
<dbReference type="PANTHER" id="PTHR30522:SF0">
    <property type="entry name" value="NUCLEOSIDE TRIPHOSPHATE PYROPHOSPHOHYDROLASE"/>
    <property type="match status" value="1"/>
</dbReference>
<dbReference type="GO" id="GO:0008168">
    <property type="term" value="F:methyltransferase activity"/>
    <property type="evidence" value="ECO:0007669"/>
    <property type="project" value="InterPro"/>
</dbReference>
<dbReference type="InterPro" id="IPR048011">
    <property type="entry name" value="NTP-PPase_MazG-like_C"/>
</dbReference>
<dbReference type="AlphaFoldDB" id="A0A9Q4G101"/>
<protein>
    <submittedName>
        <fullName evidence="3">Nucleoside triphosphate pyrophosphohydrolase</fullName>
        <ecNumber evidence="3">3.6.1.9</ecNumber>
    </submittedName>
</protein>
<dbReference type="Pfam" id="PF00590">
    <property type="entry name" value="TP_methylase"/>
    <property type="match status" value="1"/>
</dbReference>
<sequence length="492" mass="55761">MSSTIRILGLGAGDLDQLPVGIYKKLIKQELVFLRTEDHPVVAELKREGVTFKSFDTIYKTYDQFEEVYEHIVKELVEAVTIKGEIVYAVPGHPLVAEATVQRLLALDKNIKVIIEGGQSFLDAMFTSLKIDPIEGFQLVDGMMMDPSSLDLTSHTIVAQVYDQMSASHVKLTLMERFPDDYIVHVVTAAGMAQESVLTVPLYELDRVTALSNLTAVYLAPVKDDTLLYGEFSTLQHVIKTLRGPNGCPWDKKQTHQSLKRYLLEETYEVLDAIDENDDDHLAEELGDVLLQVLLHAQIGEDEGYFNIKDIISILTEKMIRRHPHVFGDKNADNAEEVVANWEEIKQQEKIAKGHKQKSSLLDDIPSALPALLRAFKLQKKAAKVGFDWADEAPMWMKLQEEISEWLQALKEGANDDAVEELGDVLFVLVNLARYHEIDPEEALTKTNNKFRRRFNYIEDQLAKDGLQADAVSLQKLDELWEKAKQEERKGE</sequence>
<accession>A0A9Q4G101</accession>
<dbReference type="EMBL" id="JABXYM010000001">
    <property type="protein sequence ID" value="MCR6098403.1"/>
    <property type="molecule type" value="Genomic_DNA"/>
</dbReference>
<dbReference type="SUPFAM" id="SSF53790">
    <property type="entry name" value="Tetrapyrrole methylase"/>
    <property type="match status" value="1"/>
</dbReference>
<comment type="caution">
    <text evidence="3">The sequence shown here is derived from an EMBL/GenBank/DDBJ whole genome shotgun (WGS) entry which is preliminary data.</text>
</comment>
<proteinExistence type="predicted"/>
<dbReference type="GO" id="GO:0006203">
    <property type="term" value="P:dGTP catabolic process"/>
    <property type="evidence" value="ECO:0007669"/>
    <property type="project" value="TreeGrafter"/>
</dbReference>
<dbReference type="InterPro" id="IPR048015">
    <property type="entry name" value="NTP-PPase_MazG-like_N"/>
</dbReference>
<dbReference type="Gene3D" id="3.40.1010.10">
    <property type="entry name" value="Cobalt-precorrin-4 Transmethylase, Domain 1"/>
    <property type="match status" value="1"/>
</dbReference>
<dbReference type="CDD" id="cd11528">
    <property type="entry name" value="NTP-PPase_MazG_Nterm"/>
    <property type="match status" value="1"/>
</dbReference>
<keyword evidence="3" id="KW-0378">Hydrolase</keyword>
<dbReference type="InterPro" id="IPR035996">
    <property type="entry name" value="4pyrrol_Methylase_sf"/>
</dbReference>
<organism evidence="3 4">
    <name type="scientific">Salipaludibacillus agaradhaerens</name>
    <name type="common">Bacillus agaradhaerens</name>
    <dbReference type="NCBI Taxonomy" id="76935"/>
    <lineage>
        <taxon>Bacteria</taxon>
        <taxon>Bacillati</taxon>
        <taxon>Bacillota</taxon>
        <taxon>Bacilli</taxon>
        <taxon>Bacillales</taxon>
        <taxon>Bacillaceae</taxon>
    </lineage>
</organism>
<dbReference type="GO" id="GO:0006950">
    <property type="term" value="P:response to stress"/>
    <property type="evidence" value="ECO:0007669"/>
    <property type="project" value="UniProtKB-ARBA"/>
</dbReference>
<dbReference type="InterPro" id="IPR014777">
    <property type="entry name" value="4pyrrole_Mease_sub1"/>
</dbReference>
<dbReference type="RefSeq" id="WP_257822712.1">
    <property type="nucleotide sequence ID" value="NZ_JABXYM010000001.1"/>
</dbReference>
<dbReference type="GO" id="GO:0046061">
    <property type="term" value="P:dATP catabolic process"/>
    <property type="evidence" value="ECO:0007669"/>
    <property type="project" value="TreeGrafter"/>
</dbReference>
<dbReference type="FunFam" id="1.10.287.1080:FF:000003">
    <property type="entry name" value="Nucleoside triphosphate pyrophosphohydrolase"/>
    <property type="match status" value="1"/>
</dbReference>
<dbReference type="CDD" id="cd11723">
    <property type="entry name" value="YabN_N_like"/>
    <property type="match status" value="1"/>
</dbReference>
<dbReference type="Pfam" id="PF03819">
    <property type="entry name" value="MazG"/>
    <property type="match status" value="2"/>
</dbReference>
<dbReference type="FunFam" id="1.10.287.1080:FF:000001">
    <property type="entry name" value="Nucleoside triphosphate pyrophosphohydrolase"/>
    <property type="match status" value="1"/>
</dbReference>
<dbReference type="InterPro" id="IPR000878">
    <property type="entry name" value="4pyrrol_Mease"/>
</dbReference>
<reference evidence="3" key="1">
    <citation type="submission" date="2020-06" db="EMBL/GenBank/DDBJ databases">
        <title>Insight into the genomes of haloalkaliphilic bacilli from Kenyan soda lakes.</title>
        <authorList>
            <person name="Mwirichia R."/>
            <person name="Villamizar G.C."/>
            <person name="Poehlein A."/>
            <person name="Mugweru J."/>
            <person name="Kipnyargis A."/>
            <person name="Kiplimo D."/>
            <person name="Orwa P."/>
            <person name="Daniel R."/>
        </authorList>
    </citation>
    <scope>NUCLEOTIDE SEQUENCE</scope>
    <source>
        <strain evidence="3">B1096_S55</strain>
    </source>
</reference>
<dbReference type="EC" id="3.6.1.9" evidence="3"/>
<dbReference type="NCBIfam" id="TIGR00444">
    <property type="entry name" value="mazG"/>
    <property type="match status" value="1"/>
</dbReference>
<evidence type="ECO:0000259" key="2">
    <source>
        <dbReference type="Pfam" id="PF03819"/>
    </source>
</evidence>
<dbReference type="GO" id="GO:0046047">
    <property type="term" value="P:TTP catabolic process"/>
    <property type="evidence" value="ECO:0007669"/>
    <property type="project" value="TreeGrafter"/>
</dbReference>
<feature type="domain" description="NTP pyrophosphohydrolase MazG-like" evidence="2">
    <location>
        <begin position="254"/>
        <end position="327"/>
    </location>
</feature>
<feature type="domain" description="Tetrapyrrole methylase" evidence="1">
    <location>
        <begin position="7"/>
        <end position="206"/>
    </location>
</feature>
<dbReference type="NCBIfam" id="NF007113">
    <property type="entry name" value="PRK09562.1"/>
    <property type="match status" value="1"/>
</dbReference>
<keyword evidence="4" id="KW-1185">Reference proteome</keyword>
<dbReference type="PIRSF" id="PIRSF002845">
    <property type="entry name" value="Ttrprl_mtas_MazG"/>
    <property type="match status" value="1"/>
</dbReference>
<dbReference type="GO" id="GO:0047429">
    <property type="term" value="F:nucleoside triphosphate diphosphatase activity"/>
    <property type="evidence" value="ECO:0007669"/>
    <property type="project" value="UniProtKB-EC"/>
</dbReference>
<gene>
    <name evidence="3" type="primary">mazG</name>
    <name evidence="3" type="ORF">HXA33_17955</name>
</gene>
<dbReference type="InterPro" id="IPR024180">
    <property type="entry name" value="Tetrapyrrole_Mease/MazG_pred"/>
</dbReference>
<dbReference type="InterPro" id="IPR011551">
    <property type="entry name" value="NTP_PyrPHydrolase_MazG"/>
</dbReference>
<evidence type="ECO:0000313" key="4">
    <source>
        <dbReference type="Proteomes" id="UP001057753"/>
    </source>
</evidence>
<dbReference type="GO" id="GO:0046076">
    <property type="term" value="P:dTTP catabolic process"/>
    <property type="evidence" value="ECO:0007669"/>
    <property type="project" value="TreeGrafter"/>
</dbReference>
<dbReference type="InterPro" id="IPR035013">
    <property type="entry name" value="YabN_N"/>
</dbReference>
<evidence type="ECO:0000313" key="3">
    <source>
        <dbReference type="EMBL" id="MCR6098403.1"/>
    </source>
</evidence>
<dbReference type="Gene3D" id="1.10.287.1080">
    <property type="entry name" value="MazG-like"/>
    <property type="match status" value="2"/>
</dbReference>
<feature type="domain" description="NTP pyrophosphohydrolase MazG-like" evidence="2">
    <location>
        <begin position="398"/>
        <end position="455"/>
    </location>
</feature>
<dbReference type="InterPro" id="IPR004518">
    <property type="entry name" value="MazG-like_dom"/>
</dbReference>
<dbReference type="CDD" id="cd11529">
    <property type="entry name" value="NTP-PPase_MazG_Cterm"/>
    <property type="match status" value="1"/>
</dbReference>
<dbReference type="SUPFAM" id="SSF101386">
    <property type="entry name" value="all-alpha NTP pyrophosphatases"/>
    <property type="match status" value="2"/>
</dbReference>
<name>A0A9Q4G101_SALAG</name>
<dbReference type="PANTHER" id="PTHR30522">
    <property type="entry name" value="NUCLEOSIDE TRIPHOSPHATE PYROPHOSPHOHYDROLASE"/>
    <property type="match status" value="1"/>
</dbReference>